<comment type="caution">
    <text evidence="1">The sequence shown here is derived from an EMBL/GenBank/DDBJ whole genome shotgun (WGS) entry which is preliminary data.</text>
</comment>
<keyword evidence="2" id="KW-1185">Reference proteome</keyword>
<proteinExistence type="predicted"/>
<dbReference type="Proteomes" id="UP000095601">
    <property type="component" value="Unassembled WGS sequence"/>
</dbReference>
<evidence type="ECO:0000313" key="1">
    <source>
        <dbReference type="EMBL" id="OEL10924.1"/>
    </source>
</evidence>
<dbReference type="KEGG" id="cnr:EB819_05300"/>
<protein>
    <recommendedName>
        <fullName evidence="3">DUF4286 domain-containing protein</fullName>
    </recommendedName>
</protein>
<dbReference type="Pfam" id="PF14114">
    <property type="entry name" value="DUF4286"/>
    <property type="match status" value="1"/>
</dbReference>
<dbReference type="RefSeq" id="WP_069799349.1">
    <property type="nucleotide sequence ID" value="NZ_CP034157.1"/>
</dbReference>
<dbReference type="AlphaFoldDB" id="A0A1E5UDB3"/>
<dbReference type="InterPro" id="IPR025563">
    <property type="entry name" value="DUF4286"/>
</dbReference>
<reference evidence="1 2" key="1">
    <citation type="submission" date="2016-09" db="EMBL/GenBank/DDBJ databases">
        <authorList>
            <person name="Capua I."/>
            <person name="De Benedictis P."/>
            <person name="Joannis T."/>
            <person name="Lombin L.H."/>
            <person name="Cattoli G."/>
        </authorList>
    </citation>
    <scope>NUCLEOTIDE SEQUENCE [LARGE SCALE GENOMIC DNA]</scope>
    <source>
        <strain evidence="1 2">NRS-1</strain>
    </source>
</reference>
<evidence type="ECO:0008006" key="3">
    <source>
        <dbReference type="Google" id="ProtNLM"/>
    </source>
</evidence>
<accession>A0A1E5UDB3</accession>
<dbReference type="EMBL" id="MKGI01000071">
    <property type="protein sequence ID" value="OEL10924.1"/>
    <property type="molecule type" value="Genomic_DNA"/>
</dbReference>
<organism evidence="1 2">
    <name type="scientific">Cloacibacterium normanense</name>
    <dbReference type="NCBI Taxonomy" id="237258"/>
    <lineage>
        <taxon>Bacteria</taxon>
        <taxon>Pseudomonadati</taxon>
        <taxon>Bacteroidota</taxon>
        <taxon>Flavobacteriia</taxon>
        <taxon>Flavobacteriales</taxon>
        <taxon>Weeksellaceae</taxon>
    </lineage>
</organism>
<dbReference type="OrthoDB" id="1260486at2"/>
<sequence>MSILSITFHTVDSQLQTWEQYFENELITLVENFIDVEKYILSEINTEMLTEGKNTNLLLIFESNEKRQEFTETELYNLSEIIARKFGENVMIFKTELNEKKSRF</sequence>
<evidence type="ECO:0000313" key="2">
    <source>
        <dbReference type="Proteomes" id="UP000095601"/>
    </source>
</evidence>
<name>A0A1E5UDB3_9FLAO</name>
<gene>
    <name evidence="1" type="ORF">BHF72_0119</name>
</gene>